<dbReference type="Proteomes" id="UP001332931">
    <property type="component" value="Unassembled WGS sequence"/>
</dbReference>
<comment type="caution">
    <text evidence="1">The sequence shown here is derived from an EMBL/GenBank/DDBJ whole genome shotgun (WGS) entry which is preliminary data.</text>
</comment>
<evidence type="ECO:0000313" key="1">
    <source>
        <dbReference type="EMBL" id="MEE6146916.1"/>
    </source>
</evidence>
<protein>
    <submittedName>
        <fullName evidence="1">Tetratricopeptide repeat protein</fullName>
    </submittedName>
</protein>
<reference evidence="1 2" key="1">
    <citation type="submission" date="2024-01" db="EMBL/GenBank/DDBJ databases">
        <title>Description of Olsenella sp. nov., isolated from pig feces.</title>
        <authorList>
            <person name="Chang Y.-H."/>
        </authorList>
    </citation>
    <scope>NUCLEOTIDE SEQUENCE [LARGE SCALE GENOMIC DNA]</scope>
    <source>
        <strain evidence="1 2">YH-ols2223</strain>
    </source>
</reference>
<dbReference type="PANTHER" id="PTHR11102:SF147">
    <property type="entry name" value="SEL1L ADAPTOR SUBUNIT OF ERAD E3 UBIQUITIN LIGASE"/>
    <property type="match status" value="1"/>
</dbReference>
<accession>A0ABU7R8H5</accession>
<sequence length="289" mass="31965">MRVRIPEAELERIAQIGGIPLTWEEGVGADNQRSVQNPDSPALLREMAEAAFADDPDAFAEFVSENRHRIRDAALFGESGEQVTELLVLGYEAGIAGGSAACMNDLGALYYMGDLVEQDYGRARELYEMAAAHGCLQSVINLGYVYEYGRTGEPDYAKAYECYALAAALTHSSEATYKLGDMYSRGRSVRRDLGRAHALWEHSLELASDCVEQAQPAVRIAKLLVDPNCGDWGMQRDPLRALHLFQVAEIGLRLDIADGQTYYRRRLQEAIEGQERARALLEEEGGALE</sequence>
<dbReference type="Pfam" id="PF08238">
    <property type="entry name" value="Sel1"/>
    <property type="match status" value="4"/>
</dbReference>
<dbReference type="EMBL" id="JAZGJQ010000002">
    <property type="protein sequence ID" value="MEE6146916.1"/>
    <property type="molecule type" value="Genomic_DNA"/>
</dbReference>
<proteinExistence type="predicted"/>
<dbReference type="RefSeq" id="WP_330957682.1">
    <property type="nucleotide sequence ID" value="NZ_JAZGJQ010000002.1"/>
</dbReference>
<dbReference type="InterPro" id="IPR006597">
    <property type="entry name" value="Sel1-like"/>
</dbReference>
<evidence type="ECO:0000313" key="2">
    <source>
        <dbReference type="Proteomes" id="UP001332931"/>
    </source>
</evidence>
<dbReference type="Gene3D" id="1.25.40.10">
    <property type="entry name" value="Tetratricopeptide repeat domain"/>
    <property type="match status" value="1"/>
</dbReference>
<dbReference type="PANTHER" id="PTHR11102">
    <property type="entry name" value="SEL-1-LIKE PROTEIN"/>
    <property type="match status" value="1"/>
</dbReference>
<dbReference type="InterPro" id="IPR050767">
    <property type="entry name" value="Sel1_AlgK"/>
</dbReference>
<dbReference type="SUPFAM" id="SSF81901">
    <property type="entry name" value="HCP-like"/>
    <property type="match status" value="1"/>
</dbReference>
<keyword evidence="2" id="KW-1185">Reference proteome</keyword>
<gene>
    <name evidence="1" type="ORF">VXJ25_02730</name>
</gene>
<name>A0ABU7R8H5_9ACTN</name>
<organism evidence="1 2">
    <name type="scientific">Olsenella absiana</name>
    <dbReference type="NCBI Taxonomy" id="3115222"/>
    <lineage>
        <taxon>Bacteria</taxon>
        <taxon>Bacillati</taxon>
        <taxon>Actinomycetota</taxon>
        <taxon>Coriobacteriia</taxon>
        <taxon>Coriobacteriales</taxon>
        <taxon>Atopobiaceae</taxon>
        <taxon>Olsenella</taxon>
    </lineage>
</organism>
<dbReference type="SMART" id="SM00671">
    <property type="entry name" value="SEL1"/>
    <property type="match status" value="3"/>
</dbReference>
<dbReference type="InterPro" id="IPR011990">
    <property type="entry name" value="TPR-like_helical_dom_sf"/>
</dbReference>